<name>A0ABU0F349_9PSEU</name>
<evidence type="ECO:0000259" key="2">
    <source>
        <dbReference type="Pfam" id="PF14082"/>
    </source>
</evidence>
<comment type="caution">
    <text evidence="3">The sequence shown here is derived from an EMBL/GenBank/DDBJ whole genome shotgun (WGS) entry which is preliminary data.</text>
</comment>
<dbReference type="InterPro" id="IPR025359">
    <property type="entry name" value="SduA_C"/>
</dbReference>
<protein>
    <recommendedName>
        <fullName evidence="2">Shedu protein SduA C-terminal domain-containing protein</fullName>
    </recommendedName>
</protein>
<reference evidence="3 4" key="1">
    <citation type="submission" date="2023-07" db="EMBL/GenBank/DDBJ databases">
        <title>Sequencing the genomes of 1000 actinobacteria strains.</title>
        <authorList>
            <person name="Klenk H.-P."/>
        </authorList>
    </citation>
    <scope>NUCLEOTIDE SEQUENCE [LARGE SCALE GENOMIC DNA]</scope>
    <source>
        <strain evidence="3 4">DSM 45805</strain>
    </source>
</reference>
<dbReference type="RefSeq" id="WP_306996849.1">
    <property type="nucleotide sequence ID" value="NZ_JAUSUT010000001.1"/>
</dbReference>
<feature type="region of interest" description="Disordered" evidence="1">
    <location>
        <begin position="20"/>
        <end position="41"/>
    </location>
</feature>
<dbReference type="Proteomes" id="UP001229651">
    <property type="component" value="Unassembled WGS sequence"/>
</dbReference>
<evidence type="ECO:0000313" key="4">
    <source>
        <dbReference type="Proteomes" id="UP001229651"/>
    </source>
</evidence>
<accession>A0ABU0F349</accession>
<evidence type="ECO:0000256" key="1">
    <source>
        <dbReference type="SAM" id="MobiDB-lite"/>
    </source>
</evidence>
<organism evidence="3 4">
    <name type="scientific">Amycolatopsis thermophila</name>
    <dbReference type="NCBI Taxonomy" id="206084"/>
    <lineage>
        <taxon>Bacteria</taxon>
        <taxon>Bacillati</taxon>
        <taxon>Actinomycetota</taxon>
        <taxon>Actinomycetes</taxon>
        <taxon>Pseudonocardiales</taxon>
        <taxon>Pseudonocardiaceae</taxon>
        <taxon>Amycolatopsis</taxon>
    </lineage>
</organism>
<evidence type="ECO:0000313" key="3">
    <source>
        <dbReference type="EMBL" id="MDQ0382008.1"/>
    </source>
</evidence>
<gene>
    <name evidence="3" type="ORF">FB470_006002</name>
</gene>
<feature type="domain" description="Shedu protein SduA C-terminal" evidence="2">
    <location>
        <begin position="101"/>
        <end position="187"/>
    </location>
</feature>
<proteinExistence type="predicted"/>
<keyword evidence="4" id="KW-1185">Reference proteome</keyword>
<dbReference type="Pfam" id="PF14082">
    <property type="entry name" value="SduA_C"/>
    <property type="match status" value="1"/>
</dbReference>
<dbReference type="EMBL" id="JAUSUT010000001">
    <property type="protein sequence ID" value="MDQ0382008.1"/>
    <property type="molecule type" value="Genomic_DNA"/>
</dbReference>
<sequence length="243" mass="27072">MAGADLVPQVVPGEDRCIAPVRPSTVSAPRPGRTPRSYDPPQDLFRDPDAMLRLCDRAPETFRALIRSDASAEDLVVNRLRQLPAVPDWFELEAADRGGRERVWQDFLEANPWILGVSLARPLVTSCDADKLEKVVAGFSVAGPGKRAERPAPDQRAHPSMVFAEIKHHQTPLLAREYRPGCWSPSHLPGASALVPDHRPPRRAGGVHRGRYQSIELYRRNLDEPEVITLDELLARAEWHVTG</sequence>